<dbReference type="GO" id="GO:0015297">
    <property type="term" value="F:antiporter activity"/>
    <property type="evidence" value="ECO:0007669"/>
    <property type="project" value="UniProtKB-KW"/>
</dbReference>
<evidence type="ECO:0000256" key="1">
    <source>
        <dbReference type="ARBA" id="ARBA00004141"/>
    </source>
</evidence>
<dbReference type="Gene3D" id="1.20.1530.20">
    <property type="match status" value="1"/>
</dbReference>
<organism evidence="13 14">
    <name type="scientific">Mycolicibacterium fluoranthenivorans</name>
    <dbReference type="NCBI Taxonomy" id="258505"/>
    <lineage>
        <taxon>Bacteria</taxon>
        <taxon>Bacillati</taxon>
        <taxon>Actinomycetota</taxon>
        <taxon>Actinomycetes</taxon>
        <taxon>Mycobacteriales</taxon>
        <taxon>Mycobacteriaceae</taxon>
        <taxon>Mycolicibacterium</taxon>
    </lineage>
</organism>
<evidence type="ECO:0000313" key="13">
    <source>
        <dbReference type="EMBL" id="SCX34571.1"/>
    </source>
</evidence>
<evidence type="ECO:0000256" key="8">
    <source>
        <dbReference type="ARBA" id="ARBA00023065"/>
    </source>
</evidence>
<keyword evidence="3" id="KW-0813">Transport</keyword>
<accession>A0A1G4X2T8</accession>
<dbReference type="PANTHER" id="PTHR43562:SF3">
    <property type="entry name" value="SODIUM ION_PROTON EXCHANGER (EUROFUNG)"/>
    <property type="match status" value="1"/>
</dbReference>
<dbReference type="Proteomes" id="UP000199707">
    <property type="component" value="Unassembled WGS sequence"/>
</dbReference>
<evidence type="ECO:0000256" key="2">
    <source>
        <dbReference type="ARBA" id="ARBA00005551"/>
    </source>
</evidence>
<dbReference type="EMBL" id="FMUB01000026">
    <property type="protein sequence ID" value="SCX34571.1"/>
    <property type="molecule type" value="Genomic_DNA"/>
</dbReference>
<reference evidence="14" key="1">
    <citation type="submission" date="2016-10" db="EMBL/GenBank/DDBJ databases">
        <authorList>
            <person name="Varghese N."/>
            <person name="Submissions S."/>
        </authorList>
    </citation>
    <scope>NUCLEOTIDE SEQUENCE [LARGE SCALE GENOMIC DNA]</scope>
    <source>
        <strain evidence="14">UNC267MFSha1.1M11</strain>
    </source>
</reference>
<protein>
    <submittedName>
        <fullName evidence="13">Kef-type K+ transport system, membrane component KefB</fullName>
    </submittedName>
</protein>
<evidence type="ECO:0000256" key="7">
    <source>
        <dbReference type="ARBA" id="ARBA00023053"/>
    </source>
</evidence>
<dbReference type="RefSeq" id="WP_090364942.1">
    <property type="nucleotide sequence ID" value="NZ_FMUB01000026.1"/>
</dbReference>
<feature type="transmembrane region" description="Helical" evidence="11">
    <location>
        <begin position="353"/>
        <end position="373"/>
    </location>
</feature>
<evidence type="ECO:0000256" key="6">
    <source>
        <dbReference type="ARBA" id="ARBA00022989"/>
    </source>
</evidence>
<dbReference type="InterPro" id="IPR038770">
    <property type="entry name" value="Na+/solute_symporter_sf"/>
</dbReference>
<feature type="domain" description="Cation/H+ exchanger transmembrane" evidence="12">
    <location>
        <begin position="25"/>
        <end position="360"/>
    </location>
</feature>
<evidence type="ECO:0000256" key="9">
    <source>
        <dbReference type="ARBA" id="ARBA00023136"/>
    </source>
</evidence>
<evidence type="ECO:0000256" key="11">
    <source>
        <dbReference type="SAM" id="Phobius"/>
    </source>
</evidence>
<feature type="transmembrane region" description="Helical" evidence="11">
    <location>
        <begin position="295"/>
        <end position="314"/>
    </location>
</feature>
<dbReference type="GO" id="GO:0016020">
    <property type="term" value="C:membrane"/>
    <property type="evidence" value="ECO:0007669"/>
    <property type="project" value="UniProtKB-SubCell"/>
</dbReference>
<feature type="transmembrane region" description="Helical" evidence="11">
    <location>
        <begin position="119"/>
        <end position="140"/>
    </location>
</feature>
<evidence type="ECO:0000256" key="5">
    <source>
        <dbReference type="ARBA" id="ARBA00022692"/>
    </source>
</evidence>
<keyword evidence="6 11" id="KW-1133">Transmembrane helix</keyword>
<dbReference type="Pfam" id="PF00999">
    <property type="entry name" value="Na_H_Exchanger"/>
    <property type="match status" value="1"/>
</dbReference>
<dbReference type="AlphaFoldDB" id="A0A1G4X2T8"/>
<evidence type="ECO:0000259" key="12">
    <source>
        <dbReference type="Pfam" id="PF00999"/>
    </source>
</evidence>
<keyword evidence="4" id="KW-0050">Antiport</keyword>
<keyword evidence="9 11" id="KW-0472">Membrane</keyword>
<evidence type="ECO:0000256" key="4">
    <source>
        <dbReference type="ARBA" id="ARBA00022449"/>
    </source>
</evidence>
<comment type="subcellular location">
    <subcellularLocation>
        <location evidence="1">Membrane</location>
        <topology evidence="1">Multi-pass membrane protein</topology>
    </subcellularLocation>
</comment>
<dbReference type="InterPro" id="IPR006153">
    <property type="entry name" value="Cation/H_exchanger_TM"/>
</dbReference>
<feature type="transmembrane region" description="Helical" evidence="11">
    <location>
        <begin position="91"/>
        <end position="113"/>
    </location>
</feature>
<evidence type="ECO:0000256" key="3">
    <source>
        <dbReference type="ARBA" id="ARBA00022448"/>
    </source>
</evidence>
<evidence type="ECO:0000256" key="10">
    <source>
        <dbReference type="ARBA" id="ARBA00023201"/>
    </source>
</evidence>
<dbReference type="GO" id="GO:0006814">
    <property type="term" value="P:sodium ion transport"/>
    <property type="evidence" value="ECO:0007669"/>
    <property type="project" value="UniProtKB-KW"/>
</dbReference>
<feature type="transmembrane region" description="Helical" evidence="11">
    <location>
        <begin position="60"/>
        <end position="79"/>
    </location>
</feature>
<dbReference type="STRING" id="1502745.SAMN02799620_06382"/>
<feature type="transmembrane region" description="Helical" evidence="11">
    <location>
        <begin position="175"/>
        <end position="195"/>
    </location>
</feature>
<gene>
    <name evidence="13" type="ORF">SAMN02799620_06382</name>
</gene>
<dbReference type="GO" id="GO:1902600">
    <property type="term" value="P:proton transmembrane transport"/>
    <property type="evidence" value="ECO:0007669"/>
    <property type="project" value="InterPro"/>
</dbReference>
<proteinExistence type="inferred from homology"/>
<dbReference type="PANTHER" id="PTHR43562">
    <property type="entry name" value="NAPA-TYPE SODIUM/HYDROGEN ANTIPORTER"/>
    <property type="match status" value="1"/>
</dbReference>
<keyword evidence="5 11" id="KW-0812">Transmembrane</keyword>
<sequence>MTGFGLDTLALVAVIGLAGPALAAIPGLRVPVVVGELVAGIVVGRTGFGIVDATNPTFQLLANIGFALVMFVVGTHVPVRDTSLRGALGKAALRAIAVGAVAAVLGVMIASAFGTGHALLYAVLLASSSAALALPVIDSLGLTGPPVLAVTAQIAIADAASIVLLPLVIDPSRAPRAALGALAIAVAAAVLFIVLRHVERSGTRKRLHHYSEVHRLALELRGSLILLFCLSALAIATHVSIMLAGFALGLVISAIGEPRRLARQLFGITEGFFAPLFFVWLGASLQVRELADHPQFIGLGVALGVGAIAAHTVGRLFGQPLALCVLAAAQLGVPVAAATLGTEQGLLAPGEPSALILGALIAIAATSAAGAVAKRRQAGAAPAT</sequence>
<feature type="transmembrane region" description="Helical" evidence="11">
    <location>
        <begin position="216"/>
        <end position="235"/>
    </location>
</feature>
<feature type="transmembrane region" description="Helical" evidence="11">
    <location>
        <begin position="147"/>
        <end position="169"/>
    </location>
</feature>
<evidence type="ECO:0000313" key="14">
    <source>
        <dbReference type="Proteomes" id="UP000199707"/>
    </source>
</evidence>
<feature type="transmembrane region" description="Helical" evidence="11">
    <location>
        <begin position="265"/>
        <end position="283"/>
    </location>
</feature>
<keyword evidence="10" id="KW-0739">Sodium transport</keyword>
<comment type="similarity">
    <text evidence="2">Belongs to the monovalent cation:proton antiporter 2 (CPA2) transporter (TC 2.A.37) family.</text>
</comment>
<name>A0A1G4X2T8_9MYCO</name>
<keyword evidence="7" id="KW-0915">Sodium</keyword>
<keyword evidence="8" id="KW-0406">Ion transport</keyword>